<organism evidence="1 2">
    <name type="scientific">Candidatus Brevundimonas colombiensis</name>
    <dbReference type="NCBI Taxonomy" id="3121376"/>
    <lineage>
        <taxon>Bacteria</taxon>
        <taxon>Pseudomonadati</taxon>
        <taxon>Pseudomonadota</taxon>
        <taxon>Alphaproteobacteria</taxon>
        <taxon>Caulobacterales</taxon>
        <taxon>Caulobacteraceae</taxon>
        <taxon>Brevundimonas</taxon>
    </lineage>
</organism>
<evidence type="ECO:0000313" key="2">
    <source>
        <dbReference type="Proteomes" id="UP001213664"/>
    </source>
</evidence>
<proteinExistence type="predicted"/>
<sequence>MSAERKGSVLEDRLVAYAATLPEGHILAAKALPQFGARAVVTRSLSQLVRHGRLLRVGRGLYVLSAQGRFGERPPTVESVIRCFSAHSRATVVRSGAAAANVLGLTTQTPVRHVYLTSGRSRQLQIGRQCVELQHAPSWRLAFSDSTAGDAIRALAWLGPEHARSALEVLRHRLPDSAFEEMAAVKRLPTWLRRLLEGRGLGALSGGRTP</sequence>
<accession>A0AAJ5X0R1</accession>
<reference evidence="1" key="1">
    <citation type="submission" date="2023-03" db="EMBL/GenBank/DDBJ databases">
        <title>Andean soil-derived lignocellulolytic bacterial consortium as a source of novel taxa and putative plastic-active enzymes.</title>
        <authorList>
            <person name="Diaz-Garcia L."/>
            <person name="Chuvochina M."/>
            <person name="Feuerriegel G."/>
            <person name="Bunk B."/>
            <person name="Sproer C."/>
            <person name="Streit W.R."/>
            <person name="Rodriguez L.M."/>
            <person name="Overmann J."/>
            <person name="Jimenez D.J."/>
        </authorList>
    </citation>
    <scope>NUCLEOTIDE SEQUENCE</scope>
    <source>
        <strain evidence="1">MAG 833</strain>
    </source>
</reference>
<dbReference type="InterPro" id="IPR045738">
    <property type="entry name" value="DUF6088"/>
</dbReference>
<protein>
    <submittedName>
        <fullName evidence="1">DUF6088 family protein</fullName>
    </submittedName>
</protein>
<evidence type="ECO:0000313" key="1">
    <source>
        <dbReference type="EMBL" id="WEK39839.1"/>
    </source>
</evidence>
<dbReference type="Pfam" id="PF19570">
    <property type="entry name" value="DUF6088"/>
    <property type="match status" value="1"/>
</dbReference>
<name>A0AAJ5X0R1_9CAUL</name>
<gene>
    <name evidence="1" type="ORF">P0Y50_15085</name>
</gene>
<dbReference type="Proteomes" id="UP001213664">
    <property type="component" value="Chromosome"/>
</dbReference>
<dbReference type="EMBL" id="CP119326">
    <property type="protein sequence ID" value="WEK39839.1"/>
    <property type="molecule type" value="Genomic_DNA"/>
</dbReference>
<dbReference type="AlphaFoldDB" id="A0AAJ5X0R1"/>